<dbReference type="PANTHER" id="PTHR12835">
    <property type="entry name" value="BIOTIN PROTEIN LIGASE"/>
    <property type="match status" value="1"/>
</dbReference>
<dbReference type="EMBL" id="CAFAAI010000200">
    <property type="protein sequence ID" value="CAB4803580.1"/>
    <property type="molecule type" value="Genomic_DNA"/>
</dbReference>
<name>A0A6J6Y2G8_9ZZZZ</name>
<dbReference type="Pfam" id="PF02237">
    <property type="entry name" value="BPL_C"/>
    <property type="match status" value="1"/>
</dbReference>
<evidence type="ECO:0000256" key="1">
    <source>
        <dbReference type="ARBA" id="ARBA00022598"/>
    </source>
</evidence>
<sequence>MSESLPKVAWPTSWPAGWHVTFVDETGSTNADLLAAGSADAPDRTVLAAAHQTAGRGRLDRRWEATAGANLLVSLLLRNVPRFPHELTQRVALAALAACRELAGIEPDLKWPNDILLNGAKLAGVLAQAGSSSSGPFVVVGIGINVGWAPVDAAKVGDAVGPGPLLSSMLTHYDALPEVITPLYRAHLATIGQRVRVELPGDRMVVGRATDVEPDGRLVVLDDCAITHRIDTGDVVHLRPDDSGAAASE</sequence>
<proteinExistence type="predicted"/>
<feature type="domain" description="BPL/LPL catalytic" evidence="2">
    <location>
        <begin position="3"/>
        <end position="195"/>
    </location>
</feature>
<gene>
    <name evidence="3" type="ORF">UFOPK2992_01153</name>
</gene>
<dbReference type="PROSITE" id="PS51733">
    <property type="entry name" value="BPL_LPL_CATALYTIC"/>
    <property type="match status" value="1"/>
</dbReference>
<dbReference type="Pfam" id="PF03099">
    <property type="entry name" value="BPL_LplA_LipB"/>
    <property type="match status" value="1"/>
</dbReference>
<accession>A0A6J6Y2G8</accession>
<dbReference type="Gene3D" id="2.30.30.100">
    <property type="match status" value="1"/>
</dbReference>
<dbReference type="AlphaFoldDB" id="A0A6J6Y2G8"/>
<dbReference type="SUPFAM" id="SSF55681">
    <property type="entry name" value="Class II aaRS and biotin synthetases"/>
    <property type="match status" value="1"/>
</dbReference>
<dbReference type="GO" id="GO:0004077">
    <property type="term" value="F:biotin--[biotin carboxyl-carrier protein] ligase activity"/>
    <property type="evidence" value="ECO:0007669"/>
    <property type="project" value="InterPro"/>
</dbReference>
<dbReference type="InterPro" id="IPR045864">
    <property type="entry name" value="aa-tRNA-synth_II/BPL/LPL"/>
</dbReference>
<dbReference type="Gene3D" id="3.30.930.10">
    <property type="entry name" value="Bira Bifunctional Protein, Domain 2"/>
    <property type="match status" value="1"/>
</dbReference>
<reference evidence="3" key="1">
    <citation type="submission" date="2020-05" db="EMBL/GenBank/DDBJ databases">
        <authorList>
            <person name="Chiriac C."/>
            <person name="Salcher M."/>
            <person name="Ghai R."/>
            <person name="Kavagutti S V."/>
        </authorList>
    </citation>
    <scope>NUCLEOTIDE SEQUENCE</scope>
</reference>
<keyword evidence="1" id="KW-0436">Ligase</keyword>
<evidence type="ECO:0000313" key="3">
    <source>
        <dbReference type="EMBL" id="CAB4803580.1"/>
    </source>
</evidence>
<dbReference type="InterPro" id="IPR004143">
    <property type="entry name" value="BPL_LPL_catalytic"/>
</dbReference>
<dbReference type="GO" id="GO:0005737">
    <property type="term" value="C:cytoplasm"/>
    <property type="evidence" value="ECO:0007669"/>
    <property type="project" value="TreeGrafter"/>
</dbReference>
<protein>
    <submittedName>
        <fullName evidence="3">Unannotated protein</fullName>
    </submittedName>
</protein>
<dbReference type="PANTHER" id="PTHR12835:SF5">
    <property type="entry name" value="BIOTIN--PROTEIN LIGASE"/>
    <property type="match status" value="1"/>
</dbReference>
<dbReference type="CDD" id="cd16442">
    <property type="entry name" value="BPL"/>
    <property type="match status" value="1"/>
</dbReference>
<dbReference type="NCBIfam" id="TIGR00121">
    <property type="entry name" value="birA_ligase"/>
    <property type="match status" value="1"/>
</dbReference>
<dbReference type="InterPro" id="IPR004408">
    <property type="entry name" value="Biotin_CoA_COase_ligase"/>
</dbReference>
<organism evidence="3">
    <name type="scientific">freshwater metagenome</name>
    <dbReference type="NCBI Taxonomy" id="449393"/>
    <lineage>
        <taxon>unclassified sequences</taxon>
        <taxon>metagenomes</taxon>
        <taxon>ecological metagenomes</taxon>
    </lineage>
</organism>
<dbReference type="InterPro" id="IPR003142">
    <property type="entry name" value="BPL_C"/>
</dbReference>
<evidence type="ECO:0000259" key="2">
    <source>
        <dbReference type="PROSITE" id="PS51733"/>
    </source>
</evidence>